<dbReference type="EMBL" id="JAUUTY010000001">
    <property type="protein sequence ID" value="KAK1696159.1"/>
    <property type="molecule type" value="Genomic_DNA"/>
</dbReference>
<dbReference type="Pfam" id="PF00098">
    <property type="entry name" value="zf-CCHC"/>
    <property type="match status" value="2"/>
</dbReference>
<feature type="domain" description="CCHC-type" evidence="17">
    <location>
        <begin position="249"/>
        <end position="264"/>
    </location>
</feature>
<dbReference type="InterPro" id="IPR001878">
    <property type="entry name" value="Znf_CCHC"/>
</dbReference>
<dbReference type="InterPro" id="IPR036397">
    <property type="entry name" value="RNaseH_sf"/>
</dbReference>
<dbReference type="PROSITE" id="PS50158">
    <property type="entry name" value="ZF_CCHC"/>
    <property type="match status" value="2"/>
</dbReference>
<evidence type="ECO:0000313" key="21">
    <source>
        <dbReference type="Proteomes" id="UP001231189"/>
    </source>
</evidence>
<evidence type="ECO:0008006" key="22">
    <source>
        <dbReference type="Google" id="ProtNLM"/>
    </source>
</evidence>
<evidence type="ECO:0000256" key="5">
    <source>
        <dbReference type="ARBA" id="ARBA00022723"/>
    </source>
</evidence>
<dbReference type="InterPro" id="IPR043128">
    <property type="entry name" value="Rev_trsase/Diguanyl_cyclase"/>
</dbReference>
<dbReference type="InterPro" id="IPR036875">
    <property type="entry name" value="Znf_CCHC_sf"/>
</dbReference>
<dbReference type="Gene3D" id="1.10.340.70">
    <property type="match status" value="1"/>
</dbReference>
<evidence type="ECO:0000256" key="3">
    <source>
        <dbReference type="ARBA" id="ARBA00022695"/>
    </source>
</evidence>
<keyword evidence="9" id="KW-0460">Magnesium</keyword>
<feature type="domain" description="CCHC-type" evidence="17">
    <location>
        <begin position="229"/>
        <end position="244"/>
    </location>
</feature>
<feature type="compositionally biased region" description="Polar residues" evidence="16">
    <location>
        <begin position="1519"/>
        <end position="1534"/>
    </location>
</feature>
<dbReference type="InterPro" id="IPR041373">
    <property type="entry name" value="RT_RNaseH"/>
</dbReference>
<dbReference type="InterPro" id="IPR000477">
    <property type="entry name" value="RT_dom"/>
</dbReference>
<dbReference type="InterPro" id="IPR050951">
    <property type="entry name" value="Retrovirus_Pol_polyprotein"/>
</dbReference>
<dbReference type="GO" id="GO:0006508">
    <property type="term" value="P:proteolysis"/>
    <property type="evidence" value="ECO:0007669"/>
    <property type="project" value="UniProtKB-KW"/>
</dbReference>
<keyword evidence="13" id="KW-0238">DNA-binding</keyword>
<evidence type="ECO:0000256" key="2">
    <source>
        <dbReference type="ARBA" id="ARBA00022679"/>
    </source>
</evidence>
<evidence type="ECO:0000256" key="7">
    <source>
        <dbReference type="ARBA" id="ARBA00022759"/>
    </source>
</evidence>
<keyword evidence="2" id="KW-0808">Transferase</keyword>
<accession>A0AAD8U1R3</accession>
<keyword evidence="15" id="KW-0863">Zinc-finger</keyword>
<keyword evidence="11" id="KW-0695">RNA-directed DNA polymerase</keyword>
<evidence type="ECO:0000259" key="19">
    <source>
        <dbReference type="PROSITE" id="PS50994"/>
    </source>
</evidence>
<dbReference type="GO" id="GO:0004190">
    <property type="term" value="F:aspartic-type endopeptidase activity"/>
    <property type="evidence" value="ECO:0007669"/>
    <property type="project" value="UniProtKB-KW"/>
</dbReference>
<keyword evidence="12" id="KW-0239">DNA-directed DNA polymerase</keyword>
<dbReference type="GO" id="GO:0015074">
    <property type="term" value="P:DNA integration"/>
    <property type="evidence" value="ECO:0007669"/>
    <property type="project" value="UniProtKB-KW"/>
</dbReference>
<dbReference type="InterPro" id="IPR016197">
    <property type="entry name" value="Chromo-like_dom_sf"/>
</dbReference>
<evidence type="ECO:0000256" key="10">
    <source>
        <dbReference type="ARBA" id="ARBA00022908"/>
    </source>
</evidence>
<keyword evidence="8" id="KW-0378">Hydrolase</keyword>
<keyword evidence="21" id="KW-1185">Reference proteome</keyword>
<dbReference type="FunFam" id="3.30.70.270:FF:000115">
    <property type="entry name" value="Polyprotein of retroviral origin, putative"/>
    <property type="match status" value="1"/>
</dbReference>
<dbReference type="GO" id="GO:0008270">
    <property type="term" value="F:zinc ion binding"/>
    <property type="evidence" value="ECO:0007669"/>
    <property type="project" value="UniProtKB-KW"/>
</dbReference>
<keyword evidence="15" id="KW-0862">Zinc</keyword>
<protein>
    <recommendedName>
        <fullName evidence="22">Reverse transcriptase</fullName>
    </recommendedName>
</protein>
<evidence type="ECO:0000259" key="18">
    <source>
        <dbReference type="PROSITE" id="PS50878"/>
    </source>
</evidence>
<dbReference type="SUPFAM" id="SSF54160">
    <property type="entry name" value="Chromo domain-like"/>
    <property type="match status" value="1"/>
</dbReference>
<dbReference type="GO" id="GO:0004519">
    <property type="term" value="F:endonuclease activity"/>
    <property type="evidence" value="ECO:0007669"/>
    <property type="project" value="UniProtKB-KW"/>
</dbReference>
<dbReference type="SUPFAM" id="SSF57756">
    <property type="entry name" value="Retrovirus zinc finger-like domains"/>
    <property type="match status" value="1"/>
</dbReference>
<proteinExistence type="predicted"/>
<keyword evidence="3" id="KW-0548">Nucleotidyltransferase</keyword>
<dbReference type="InterPro" id="IPR041588">
    <property type="entry name" value="Integrase_H2C2"/>
</dbReference>
<name>A0AAD8U1R3_LOLMU</name>
<gene>
    <name evidence="20" type="ORF">QYE76_012856</name>
</gene>
<evidence type="ECO:0000313" key="20">
    <source>
        <dbReference type="EMBL" id="KAK1696159.1"/>
    </source>
</evidence>
<dbReference type="Pfam" id="PF17917">
    <property type="entry name" value="RT_RNaseH"/>
    <property type="match status" value="1"/>
</dbReference>
<dbReference type="FunFam" id="3.10.20.370:FF:000001">
    <property type="entry name" value="Retrovirus-related Pol polyprotein from transposon 17.6-like protein"/>
    <property type="match status" value="1"/>
</dbReference>
<evidence type="ECO:0000256" key="14">
    <source>
        <dbReference type="ARBA" id="ARBA00023172"/>
    </source>
</evidence>
<dbReference type="PANTHER" id="PTHR37984">
    <property type="entry name" value="PROTEIN CBG26694"/>
    <property type="match status" value="1"/>
</dbReference>
<dbReference type="GO" id="GO:0003887">
    <property type="term" value="F:DNA-directed DNA polymerase activity"/>
    <property type="evidence" value="ECO:0007669"/>
    <property type="project" value="UniProtKB-KW"/>
</dbReference>
<dbReference type="InterPro" id="IPR012337">
    <property type="entry name" value="RNaseH-like_sf"/>
</dbReference>
<keyword evidence="4" id="KW-0540">Nuclease</keyword>
<keyword evidence="1" id="KW-0645">Protease</keyword>
<sequence>MEREAKQKEEADEAARNQLPPPPPMTQQNFVQYMQMVEERQRVTLEQQNKFFQELLQQNRVERPENQGVTLSDFQNTKPISFAYAPEPMDAEDWLMDTERKLNTVGCNDQEKGILKLSRYAVEEVNTEDKKKKRFLRGLSPQYKVQLRMMRATEFQELVDAAITLEDDFKQLQEEKRKKAKFEPKRFVSNKPNTSLSFKPRYNNNNYYYYYYYNSRRNQAFQTANPMVCRSCGLPGHFAKDCKKPRIICFGCRQEGHMLKDCPKRNTGGGQSGGGNWKNKKPFGKLNCTSLEEVVNSDQAVIDREIEFTIDLIPGTAPIAKAPYKMGPKELKELKEQLDDLEQKGFIQESVSPWGSPVIFVDKRDGGRRMCGDYRNLNNVTIKNKYPLPRIQDLFDQVRGAGVFSKIDLRSGYHQIKIKKEDVPKTAFVSRYGHHEYLVVPFGLTNAPTIFMNLMNKIFMPCLDKFVIVFIDDILIYSKDKAEHAEHLKIVLQTLREHQLYAKFSKCEFWLDQVEFLGHVISKDGIAVNPSKVAAVLEWEAPKTVKEIRGFLGMAGYYRRFIEGFSKIAGPMTKLLRKNTPFVWSEECEKSFQTLKEKLTTTPVLAVPEVGKDYTVYCDASKHGLGCVLMQDRKVISYGSRQLRPHEVNYPTHDLELAAVVFALKTWRHFLYGSKCELYTDHKSLKYFFTQKELNMRQKRWLELIKDYDLTINYTPGKANVVADALSRKSTGGVEQELSPELRKEISQAQIQLWEKEAHEGLSALQVADELNVNLKNEIMMGQLDDPFIMEEMRRIDEGRPSEFHRGESGSLWFQKRICVPDIAEIKEVILREAHQTPYSIHPGSTKMYMDLKELFWWNNMKREIAQYVAECHTCQRVKAEHQSPAGKLQPLPIPEWKWEEIGMDFITGLPMTTKKKDMIWVIVDRLTKSAHFLAVNQQDKGEKLIDLYIKEIVSKHGVPKKIVSDRGSVFTSAFWKQLHEALGSKLDYSTAYHPQTGGQTERTNQILEDMLRACALDFGGSWEEHLPLAEFSYNNSYQSSIKMAPFEALYGRKCRSPICWYEAGASKEFNPDYVKEKQQIIDIIRDRLKIAQSRQKSYADKKRRTWEPQVGDMVYLKVSPMKGLQRFGVKGKLSPRYIGPFKILSQNRGLAFELELPGRLSQVHNVFHVSQLRKCLKTPDEPVSHEELELQPDLTYIEKPAKILEENWKQLRNRAIKYCKIQWKHHPEREATWEKEEDLRKTYPELFSLLKHISHSDNQLSIIINLSTRISHNGSGTCKLNQRTRPTMASSRPGRNVKVKPSNLSEYDGGLADILRAMLLEFGCDPQIQVMKYWYYDGPVLAKCRVGLRLPESLGMSVVMPAGEARTINTAYHIAVMRAITDIREHKTKELMGSEFTHIPHMEEEDDPMLNHFKYAKRKPAEAAKYMDNSRNLLSLFFQLNRHLTGAIDTMLEEFTEPKEETKGKEPMENEVHTPVYSAGDYISIDHPERETTPVTPGNYLNSSYRGYEGGEESGNNQRSVTPIENSTGWRWGSDTGTHSTSVYYDGEMNEDATTQNQSYPWNGEEVGGYPTQVESDTNVGNTYGVGTGEYTRWVDYDALNDQFVNTDFSLGSSSDSDYQPTGRPYVPGFVRRTTRSTGWKPGMYRE</sequence>
<dbReference type="Gene3D" id="3.30.420.10">
    <property type="entry name" value="Ribonuclease H-like superfamily/Ribonuclease H"/>
    <property type="match status" value="1"/>
</dbReference>
<evidence type="ECO:0000256" key="13">
    <source>
        <dbReference type="ARBA" id="ARBA00023125"/>
    </source>
</evidence>
<feature type="region of interest" description="Disordered" evidence="16">
    <location>
        <begin position="1510"/>
        <end position="1534"/>
    </location>
</feature>
<evidence type="ECO:0000259" key="17">
    <source>
        <dbReference type="PROSITE" id="PS50158"/>
    </source>
</evidence>
<keyword evidence="14" id="KW-0233">DNA recombination</keyword>
<dbReference type="GO" id="GO:0003964">
    <property type="term" value="F:RNA-directed DNA polymerase activity"/>
    <property type="evidence" value="ECO:0007669"/>
    <property type="project" value="UniProtKB-KW"/>
</dbReference>
<dbReference type="Pfam" id="PF00078">
    <property type="entry name" value="RVT_1"/>
    <property type="match status" value="1"/>
</dbReference>
<evidence type="ECO:0000256" key="9">
    <source>
        <dbReference type="ARBA" id="ARBA00022842"/>
    </source>
</evidence>
<dbReference type="CDD" id="cd09274">
    <property type="entry name" value="RNase_HI_RT_Ty3"/>
    <property type="match status" value="1"/>
</dbReference>
<feature type="compositionally biased region" description="Basic and acidic residues" evidence="16">
    <location>
        <begin position="1"/>
        <end position="15"/>
    </location>
</feature>
<dbReference type="SUPFAM" id="SSF53098">
    <property type="entry name" value="Ribonuclease H-like"/>
    <property type="match status" value="1"/>
</dbReference>
<keyword evidence="6" id="KW-0064">Aspartyl protease</keyword>
<dbReference type="GO" id="GO:0006310">
    <property type="term" value="P:DNA recombination"/>
    <property type="evidence" value="ECO:0007669"/>
    <property type="project" value="UniProtKB-KW"/>
</dbReference>
<dbReference type="InterPro" id="IPR056924">
    <property type="entry name" value="SH3_Tf2-1"/>
</dbReference>
<dbReference type="Pfam" id="PF24626">
    <property type="entry name" value="SH3_Tf2-1"/>
    <property type="match status" value="1"/>
</dbReference>
<keyword evidence="10" id="KW-0229">DNA integration</keyword>
<evidence type="ECO:0000256" key="4">
    <source>
        <dbReference type="ARBA" id="ARBA00022722"/>
    </source>
</evidence>
<dbReference type="SMART" id="SM00343">
    <property type="entry name" value="ZnF_C2HC"/>
    <property type="match status" value="2"/>
</dbReference>
<dbReference type="InterPro" id="IPR043502">
    <property type="entry name" value="DNA/RNA_pol_sf"/>
</dbReference>
<comment type="caution">
    <text evidence="20">The sequence shown here is derived from an EMBL/GenBank/DDBJ whole genome shotgun (WGS) entry which is preliminary data.</text>
</comment>
<feature type="region of interest" description="Disordered" evidence="16">
    <location>
        <begin position="1"/>
        <end position="27"/>
    </location>
</feature>
<keyword evidence="5" id="KW-0479">Metal-binding</keyword>
<dbReference type="Pfam" id="PF17921">
    <property type="entry name" value="Integrase_H2C2"/>
    <property type="match status" value="1"/>
</dbReference>
<dbReference type="PROSITE" id="PS50994">
    <property type="entry name" value="INTEGRASE"/>
    <property type="match status" value="1"/>
</dbReference>
<evidence type="ECO:0000256" key="12">
    <source>
        <dbReference type="ARBA" id="ARBA00022932"/>
    </source>
</evidence>
<organism evidence="20 21">
    <name type="scientific">Lolium multiflorum</name>
    <name type="common">Italian ryegrass</name>
    <name type="synonym">Lolium perenne subsp. multiflorum</name>
    <dbReference type="NCBI Taxonomy" id="4521"/>
    <lineage>
        <taxon>Eukaryota</taxon>
        <taxon>Viridiplantae</taxon>
        <taxon>Streptophyta</taxon>
        <taxon>Embryophyta</taxon>
        <taxon>Tracheophyta</taxon>
        <taxon>Spermatophyta</taxon>
        <taxon>Magnoliopsida</taxon>
        <taxon>Liliopsida</taxon>
        <taxon>Poales</taxon>
        <taxon>Poaceae</taxon>
        <taxon>BOP clade</taxon>
        <taxon>Pooideae</taxon>
        <taxon>Poodae</taxon>
        <taxon>Poeae</taxon>
        <taxon>Poeae Chloroplast Group 2 (Poeae type)</taxon>
        <taxon>Loliodinae</taxon>
        <taxon>Loliinae</taxon>
        <taxon>Lolium</taxon>
    </lineage>
</organism>
<feature type="domain" description="Reverse transcriptase" evidence="18">
    <location>
        <begin position="342"/>
        <end position="521"/>
    </location>
</feature>
<evidence type="ECO:0000256" key="6">
    <source>
        <dbReference type="ARBA" id="ARBA00022750"/>
    </source>
</evidence>
<dbReference type="FunFam" id="3.30.420.10:FF:000032">
    <property type="entry name" value="Retrovirus-related Pol polyprotein from transposon 297-like Protein"/>
    <property type="match status" value="1"/>
</dbReference>
<dbReference type="PROSITE" id="PS50878">
    <property type="entry name" value="RT_POL"/>
    <property type="match status" value="1"/>
</dbReference>
<dbReference type="Gene3D" id="3.10.10.10">
    <property type="entry name" value="HIV Type 1 Reverse Transcriptase, subunit A, domain 1"/>
    <property type="match status" value="1"/>
</dbReference>
<keyword evidence="7" id="KW-0255">Endonuclease</keyword>
<evidence type="ECO:0000256" key="16">
    <source>
        <dbReference type="SAM" id="MobiDB-lite"/>
    </source>
</evidence>
<dbReference type="PANTHER" id="PTHR37984:SF5">
    <property type="entry name" value="PROTEIN NYNRIN-LIKE"/>
    <property type="match status" value="1"/>
</dbReference>
<reference evidence="20" key="1">
    <citation type="submission" date="2023-07" db="EMBL/GenBank/DDBJ databases">
        <title>A chromosome-level genome assembly of Lolium multiflorum.</title>
        <authorList>
            <person name="Chen Y."/>
            <person name="Copetti D."/>
            <person name="Kolliker R."/>
            <person name="Studer B."/>
        </authorList>
    </citation>
    <scope>NUCLEOTIDE SEQUENCE</scope>
    <source>
        <strain evidence="20">02402/16</strain>
        <tissue evidence="20">Leaf</tissue>
    </source>
</reference>
<dbReference type="SUPFAM" id="SSF56672">
    <property type="entry name" value="DNA/RNA polymerases"/>
    <property type="match status" value="1"/>
</dbReference>
<dbReference type="GO" id="GO:0003677">
    <property type="term" value="F:DNA binding"/>
    <property type="evidence" value="ECO:0007669"/>
    <property type="project" value="UniProtKB-KW"/>
</dbReference>
<evidence type="ECO:0000256" key="15">
    <source>
        <dbReference type="PROSITE-ProRule" id="PRU00047"/>
    </source>
</evidence>
<evidence type="ECO:0000256" key="11">
    <source>
        <dbReference type="ARBA" id="ARBA00022918"/>
    </source>
</evidence>
<dbReference type="Proteomes" id="UP001231189">
    <property type="component" value="Unassembled WGS sequence"/>
</dbReference>
<dbReference type="InterPro" id="IPR001584">
    <property type="entry name" value="Integrase_cat-core"/>
</dbReference>
<dbReference type="Gene3D" id="4.10.60.10">
    <property type="entry name" value="Zinc finger, CCHC-type"/>
    <property type="match status" value="1"/>
</dbReference>
<feature type="domain" description="Integrase catalytic" evidence="19">
    <location>
        <begin position="889"/>
        <end position="1054"/>
    </location>
</feature>
<dbReference type="CDD" id="cd01647">
    <property type="entry name" value="RT_LTR"/>
    <property type="match status" value="1"/>
</dbReference>
<evidence type="ECO:0000256" key="8">
    <source>
        <dbReference type="ARBA" id="ARBA00022801"/>
    </source>
</evidence>
<evidence type="ECO:0000256" key="1">
    <source>
        <dbReference type="ARBA" id="ARBA00022670"/>
    </source>
</evidence>
<dbReference type="Gene3D" id="3.30.70.270">
    <property type="match status" value="2"/>
</dbReference>